<dbReference type="GO" id="GO:0005654">
    <property type="term" value="C:nucleoplasm"/>
    <property type="evidence" value="ECO:0007669"/>
    <property type="project" value="TreeGrafter"/>
</dbReference>
<dbReference type="InterPro" id="IPR009077">
    <property type="entry name" value="Proteasome_activ_PA28"/>
</dbReference>
<dbReference type="Pfam" id="PF02251">
    <property type="entry name" value="PA28_N"/>
    <property type="match status" value="1"/>
</dbReference>
<comment type="caution">
    <text evidence="5">The sequence shown here is derived from an EMBL/GenBank/DDBJ whole genome shotgun (WGS) entry which is preliminary data.</text>
</comment>
<dbReference type="Gene3D" id="1.20.120.180">
    <property type="entry name" value="Proteasome activator pa28, C-terminal domain"/>
    <property type="match status" value="1"/>
</dbReference>
<protein>
    <submittedName>
        <fullName evidence="5">Proteasome activator pa28 beta subunit domain-containing protein</fullName>
    </submittedName>
</protein>
<reference evidence="5" key="1">
    <citation type="submission" date="2022-01" db="EMBL/GenBank/DDBJ databases">
        <title>Genome Sequence Resource for Two Populations of Ditylenchus destructor, the Migratory Endoparasitic Phytonematode.</title>
        <authorList>
            <person name="Zhang H."/>
            <person name="Lin R."/>
            <person name="Xie B."/>
        </authorList>
    </citation>
    <scope>NUCLEOTIDE SEQUENCE</scope>
    <source>
        <strain evidence="5">BazhouSP</strain>
    </source>
</reference>
<dbReference type="GO" id="GO:0008537">
    <property type="term" value="C:proteasome activator complex"/>
    <property type="evidence" value="ECO:0007669"/>
    <property type="project" value="InterPro"/>
</dbReference>
<proteinExistence type="inferred from homology"/>
<name>A0AAD4R4S7_9BILA</name>
<dbReference type="GO" id="GO:0005737">
    <property type="term" value="C:cytoplasm"/>
    <property type="evidence" value="ECO:0007669"/>
    <property type="project" value="TreeGrafter"/>
</dbReference>
<dbReference type="InterPro" id="IPR003185">
    <property type="entry name" value="Proteasome_activ_PA28_N"/>
</dbReference>
<dbReference type="GO" id="GO:0061133">
    <property type="term" value="F:endopeptidase activator activity"/>
    <property type="evidence" value="ECO:0007669"/>
    <property type="project" value="TreeGrafter"/>
</dbReference>
<organism evidence="5 6">
    <name type="scientific">Ditylenchus destructor</name>
    <dbReference type="NCBI Taxonomy" id="166010"/>
    <lineage>
        <taxon>Eukaryota</taxon>
        <taxon>Metazoa</taxon>
        <taxon>Ecdysozoa</taxon>
        <taxon>Nematoda</taxon>
        <taxon>Chromadorea</taxon>
        <taxon>Rhabditida</taxon>
        <taxon>Tylenchina</taxon>
        <taxon>Tylenchomorpha</taxon>
        <taxon>Sphaerularioidea</taxon>
        <taxon>Anguinidae</taxon>
        <taxon>Anguininae</taxon>
        <taxon>Ditylenchus</taxon>
    </lineage>
</organism>
<evidence type="ECO:0000259" key="4">
    <source>
        <dbReference type="Pfam" id="PF02252"/>
    </source>
</evidence>
<dbReference type="Pfam" id="PF02252">
    <property type="entry name" value="PA28_C"/>
    <property type="match status" value="1"/>
</dbReference>
<feature type="domain" description="Proteasome activator PA28 C-terminal" evidence="4">
    <location>
        <begin position="101"/>
        <end position="235"/>
    </location>
</feature>
<dbReference type="GO" id="GO:0061136">
    <property type="term" value="P:regulation of proteasomal protein catabolic process"/>
    <property type="evidence" value="ECO:0007669"/>
    <property type="project" value="TreeGrafter"/>
</dbReference>
<evidence type="ECO:0000313" key="5">
    <source>
        <dbReference type="EMBL" id="KAI1715716.1"/>
    </source>
</evidence>
<evidence type="ECO:0000256" key="2">
    <source>
        <dbReference type="ARBA" id="ARBA00022942"/>
    </source>
</evidence>
<keyword evidence="2 5" id="KW-0647">Proteasome</keyword>
<sequence>MQSRQNTEEERSLAEIKKEVFAKLDSFVYKKFPRKILELDKFLCEEKYSVNSLQKEASYSLETCLNKLSEKAQPTNGDQSPPALLDPPLANIATSLCEIATEMTAKAEPLFQQAIEDAGEVIFCIQCLTPIMEEGNNYDVDVQNECLQMARNMQLDTKDLLSSLPKYFERRASLLTKNSKYPVIEEEFCRCVTNGDKLQAFDIRYAIQVTRNMYSKLYETLSKNIAVIKVPREDDLGHLTT</sequence>
<dbReference type="PANTHER" id="PTHR10660:SF2">
    <property type="entry name" value="LD45860P"/>
    <property type="match status" value="1"/>
</dbReference>
<evidence type="ECO:0000259" key="3">
    <source>
        <dbReference type="Pfam" id="PF02251"/>
    </source>
</evidence>
<feature type="domain" description="Proteasome activator PA28 N-terminal" evidence="3">
    <location>
        <begin position="8"/>
        <end position="53"/>
    </location>
</feature>
<accession>A0AAD4R4S7</accession>
<comment type="similarity">
    <text evidence="1">Belongs to the PA28 family.</text>
</comment>
<dbReference type="AlphaFoldDB" id="A0AAD4R4S7"/>
<keyword evidence="6" id="KW-1185">Reference proteome</keyword>
<dbReference type="PANTHER" id="PTHR10660">
    <property type="entry name" value="PROTEASOME REGULATOR PA28"/>
    <property type="match status" value="1"/>
</dbReference>
<dbReference type="InterPro" id="IPR036252">
    <property type="entry name" value="Proteasome_activ_sf"/>
</dbReference>
<dbReference type="EMBL" id="JAKKPZ010000011">
    <property type="protein sequence ID" value="KAI1715716.1"/>
    <property type="molecule type" value="Genomic_DNA"/>
</dbReference>
<evidence type="ECO:0000313" key="6">
    <source>
        <dbReference type="Proteomes" id="UP001201812"/>
    </source>
</evidence>
<gene>
    <name evidence="5" type="ORF">DdX_08041</name>
</gene>
<evidence type="ECO:0000256" key="1">
    <source>
        <dbReference type="ARBA" id="ARBA00005883"/>
    </source>
</evidence>
<dbReference type="InterPro" id="IPR003186">
    <property type="entry name" value="PA28_C"/>
</dbReference>
<dbReference type="InterPro" id="IPR036997">
    <property type="entry name" value="PA28_C_sf"/>
</dbReference>
<dbReference type="Proteomes" id="UP001201812">
    <property type="component" value="Unassembled WGS sequence"/>
</dbReference>
<dbReference type="SUPFAM" id="SSF47216">
    <property type="entry name" value="Proteasome activator"/>
    <property type="match status" value="1"/>
</dbReference>
<dbReference type="GO" id="GO:2000045">
    <property type="term" value="P:regulation of G1/S transition of mitotic cell cycle"/>
    <property type="evidence" value="ECO:0007669"/>
    <property type="project" value="TreeGrafter"/>
</dbReference>